<name>A0A6P1ZKE6_9BACT</name>
<reference evidence="6 7" key="1">
    <citation type="submission" date="2018-06" db="EMBL/GenBank/DDBJ databases">
        <title>Complete genome of Desulfovibrio marinus P48SEP.</title>
        <authorList>
            <person name="Crispim J.S."/>
            <person name="Vidigal P.M.P."/>
            <person name="Silva L.C.F."/>
            <person name="Araujo L.C."/>
            <person name="Laguardia C.N."/>
            <person name="Dias R.S."/>
            <person name="Sousa M.P."/>
            <person name="Paula S.O."/>
            <person name="Silva C."/>
        </authorList>
    </citation>
    <scope>NUCLEOTIDE SEQUENCE [LARGE SCALE GENOMIC DNA]</scope>
    <source>
        <strain evidence="6 7">P48SEP</strain>
    </source>
</reference>
<dbReference type="Pfam" id="PF00990">
    <property type="entry name" value="GGDEF"/>
    <property type="match status" value="1"/>
</dbReference>
<dbReference type="EC" id="2.7.7.65" evidence="1"/>
<feature type="domain" description="GGDEF" evidence="4">
    <location>
        <begin position="138"/>
        <end position="273"/>
    </location>
</feature>
<dbReference type="AlphaFoldDB" id="A0A6P1ZKE6"/>
<evidence type="ECO:0000256" key="3">
    <source>
        <dbReference type="SAM" id="Phobius"/>
    </source>
</evidence>
<gene>
    <name evidence="6" type="ORF">DQK91_03705</name>
    <name evidence="5" type="ORF">E8L03_14725</name>
</gene>
<keyword evidence="8" id="KW-1185">Reference proteome</keyword>
<dbReference type="CDD" id="cd01949">
    <property type="entry name" value="GGDEF"/>
    <property type="match status" value="1"/>
</dbReference>
<dbReference type="InterPro" id="IPR043128">
    <property type="entry name" value="Rev_trsase/Diguanyl_cyclase"/>
</dbReference>
<dbReference type="Gene3D" id="3.30.70.270">
    <property type="match status" value="1"/>
</dbReference>
<dbReference type="NCBIfam" id="TIGR00254">
    <property type="entry name" value="GGDEF"/>
    <property type="match status" value="1"/>
</dbReference>
<dbReference type="GO" id="GO:1902201">
    <property type="term" value="P:negative regulation of bacterial-type flagellum-dependent cell motility"/>
    <property type="evidence" value="ECO:0007669"/>
    <property type="project" value="TreeGrafter"/>
</dbReference>
<dbReference type="FunFam" id="3.30.70.270:FF:000001">
    <property type="entry name" value="Diguanylate cyclase domain protein"/>
    <property type="match status" value="1"/>
</dbReference>
<dbReference type="GO" id="GO:0005886">
    <property type="term" value="C:plasma membrane"/>
    <property type="evidence" value="ECO:0007669"/>
    <property type="project" value="TreeGrafter"/>
</dbReference>
<dbReference type="PANTHER" id="PTHR45138">
    <property type="entry name" value="REGULATORY COMPONENTS OF SENSORY TRANSDUCTION SYSTEM"/>
    <property type="match status" value="1"/>
</dbReference>
<keyword evidence="3" id="KW-0472">Membrane</keyword>
<dbReference type="PANTHER" id="PTHR45138:SF9">
    <property type="entry name" value="DIGUANYLATE CYCLASE DGCM-RELATED"/>
    <property type="match status" value="1"/>
</dbReference>
<dbReference type="Proteomes" id="UP000434052">
    <property type="component" value="Unassembled WGS sequence"/>
</dbReference>
<proteinExistence type="predicted"/>
<dbReference type="Proteomes" id="UP000503251">
    <property type="component" value="Chromosome"/>
</dbReference>
<evidence type="ECO:0000259" key="4">
    <source>
        <dbReference type="PROSITE" id="PS50887"/>
    </source>
</evidence>
<evidence type="ECO:0000313" key="7">
    <source>
        <dbReference type="Proteomes" id="UP000434052"/>
    </source>
</evidence>
<feature type="transmembrane region" description="Helical" evidence="3">
    <location>
        <begin position="43"/>
        <end position="64"/>
    </location>
</feature>
<feature type="transmembrane region" description="Helical" evidence="3">
    <location>
        <begin position="76"/>
        <end position="96"/>
    </location>
</feature>
<evidence type="ECO:0000313" key="5">
    <source>
        <dbReference type="EMBL" id="QJT10105.1"/>
    </source>
</evidence>
<comment type="catalytic activity">
    <reaction evidence="2">
        <text>2 GTP = 3',3'-c-di-GMP + 2 diphosphate</text>
        <dbReference type="Rhea" id="RHEA:24898"/>
        <dbReference type="ChEBI" id="CHEBI:33019"/>
        <dbReference type="ChEBI" id="CHEBI:37565"/>
        <dbReference type="ChEBI" id="CHEBI:58805"/>
        <dbReference type="EC" id="2.7.7.65"/>
    </reaction>
</comment>
<keyword evidence="3" id="KW-1133">Transmembrane helix</keyword>
<evidence type="ECO:0000256" key="2">
    <source>
        <dbReference type="ARBA" id="ARBA00034247"/>
    </source>
</evidence>
<dbReference type="EMBL" id="CP039543">
    <property type="protein sequence ID" value="QJT10105.1"/>
    <property type="molecule type" value="Genomic_DNA"/>
</dbReference>
<organism evidence="6 7">
    <name type="scientific">Oceanidesulfovibrio marinus</name>
    <dbReference type="NCBI Taxonomy" id="370038"/>
    <lineage>
        <taxon>Bacteria</taxon>
        <taxon>Pseudomonadati</taxon>
        <taxon>Thermodesulfobacteriota</taxon>
        <taxon>Desulfovibrionia</taxon>
        <taxon>Desulfovibrionales</taxon>
        <taxon>Desulfovibrionaceae</taxon>
        <taxon>Oceanidesulfovibrio</taxon>
    </lineage>
</organism>
<dbReference type="InterPro" id="IPR050469">
    <property type="entry name" value="Diguanylate_Cyclase"/>
</dbReference>
<dbReference type="SMART" id="SM00267">
    <property type="entry name" value="GGDEF"/>
    <property type="match status" value="1"/>
</dbReference>
<dbReference type="PROSITE" id="PS50887">
    <property type="entry name" value="GGDEF"/>
    <property type="match status" value="1"/>
</dbReference>
<accession>A0A6P1ZKE6</accession>
<dbReference type="SUPFAM" id="SSF55073">
    <property type="entry name" value="Nucleotide cyclase"/>
    <property type="match status" value="1"/>
</dbReference>
<keyword evidence="3" id="KW-0812">Transmembrane</keyword>
<sequence>MPRRSKLHTSPIASPEPPDAVFPKQEAACQNCRPNMGRPLKRFLQSATLALGAPTGWLLIVYLMGAGSQASGTYTFGVVLYMFLGSVIVFGVYSYVLGRSEERFAELSMHDHLTGLYNTRLFHDTLKSQFSLAERHGHNLTLLLLDVDRFKRVNDTYGHQVGDRVLSTIAQKVTGEVRTGDMVARVGGEEFAVILPETDTEGGAELAERIRETIQQTTLTLAGNVQLSVTVSIGVAGMDTLYPETTTELFASVDAALYEAKDSGRNCVRVAQRRPVEDLGHG</sequence>
<dbReference type="EMBL" id="QMIF01000002">
    <property type="protein sequence ID" value="TVM35780.1"/>
    <property type="molecule type" value="Genomic_DNA"/>
</dbReference>
<dbReference type="InterPro" id="IPR029787">
    <property type="entry name" value="Nucleotide_cyclase"/>
</dbReference>
<evidence type="ECO:0000313" key="8">
    <source>
        <dbReference type="Proteomes" id="UP000503251"/>
    </source>
</evidence>
<dbReference type="InterPro" id="IPR000160">
    <property type="entry name" value="GGDEF_dom"/>
</dbReference>
<dbReference type="GO" id="GO:0052621">
    <property type="term" value="F:diguanylate cyclase activity"/>
    <property type="evidence" value="ECO:0007669"/>
    <property type="project" value="UniProtKB-EC"/>
</dbReference>
<dbReference type="GO" id="GO:0043709">
    <property type="term" value="P:cell adhesion involved in single-species biofilm formation"/>
    <property type="evidence" value="ECO:0007669"/>
    <property type="project" value="TreeGrafter"/>
</dbReference>
<evidence type="ECO:0000313" key="6">
    <source>
        <dbReference type="EMBL" id="TVM35780.1"/>
    </source>
</evidence>
<reference evidence="5 8" key="2">
    <citation type="submission" date="2019-04" db="EMBL/GenBank/DDBJ databases">
        <title>Isolation and culture of sulfate reducing bacteria from the cold seep of the South China Sea.</title>
        <authorList>
            <person name="Sun C."/>
            <person name="Liu R."/>
        </authorList>
    </citation>
    <scope>NUCLEOTIDE SEQUENCE [LARGE SCALE GENOMIC DNA]</scope>
    <source>
        <strain evidence="5 8">CS1</strain>
    </source>
</reference>
<protein>
    <recommendedName>
        <fullName evidence="1">diguanylate cyclase</fullName>
        <ecNumber evidence="1">2.7.7.65</ecNumber>
    </recommendedName>
</protein>
<evidence type="ECO:0000256" key="1">
    <source>
        <dbReference type="ARBA" id="ARBA00012528"/>
    </source>
</evidence>
<dbReference type="OrthoDB" id="9783076at2"/>